<feature type="non-terminal residue" evidence="1">
    <location>
        <position position="76"/>
    </location>
</feature>
<dbReference type="AlphaFoldDB" id="A0AAD6KST3"/>
<reference evidence="1 2" key="1">
    <citation type="journal article" date="2023" name="Int. J. Mol. Sci.">
        <title>De Novo Assembly and Annotation of 11 Diverse Shrub Willow (Salix) Genomes Reveals Novel Gene Organization in Sex-Linked Regions.</title>
        <authorList>
            <person name="Hyden B."/>
            <person name="Feng K."/>
            <person name="Yates T.B."/>
            <person name="Jawdy S."/>
            <person name="Cereghino C."/>
            <person name="Smart L.B."/>
            <person name="Muchero W."/>
        </authorList>
    </citation>
    <scope>NUCLEOTIDE SEQUENCE [LARGE SCALE GENOMIC DNA]</scope>
    <source>
        <tissue evidence="1">Shoot tip</tissue>
    </source>
</reference>
<evidence type="ECO:0000313" key="1">
    <source>
        <dbReference type="EMBL" id="KAJ6427777.1"/>
    </source>
</evidence>
<dbReference type="Proteomes" id="UP001162972">
    <property type="component" value="Chromosome 1"/>
</dbReference>
<comment type="caution">
    <text evidence="1">The sequence shown here is derived from an EMBL/GenBank/DDBJ whole genome shotgun (WGS) entry which is preliminary data.</text>
</comment>
<dbReference type="EMBL" id="JAPFFJ010000005">
    <property type="protein sequence ID" value="KAJ6427777.1"/>
    <property type="molecule type" value="Genomic_DNA"/>
</dbReference>
<keyword evidence="2" id="KW-1185">Reference proteome</keyword>
<sequence>MFQIGLVPDQHDHDIGIRMIPQLLQPPTHIFKCRWLCNIVHEKSSEGTPIVCAGDCSVSLLSSRVPYLSFHSPCFD</sequence>
<accession>A0AAD6KST3</accession>
<organism evidence="1 2">
    <name type="scientific">Salix udensis</name>
    <dbReference type="NCBI Taxonomy" id="889485"/>
    <lineage>
        <taxon>Eukaryota</taxon>
        <taxon>Viridiplantae</taxon>
        <taxon>Streptophyta</taxon>
        <taxon>Embryophyta</taxon>
        <taxon>Tracheophyta</taxon>
        <taxon>Spermatophyta</taxon>
        <taxon>Magnoliopsida</taxon>
        <taxon>eudicotyledons</taxon>
        <taxon>Gunneridae</taxon>
        <taxon>Pentapetalae</taxon>
        <taxon>rosids</taxon>
        <taxon>fabids</taxon>
        <taxon>Malpighiales</taxon>
        <taxon>Salicaceae</taxon>
        <taxon>Saliceae</taxon>
        <taxon>Salix</taxon>
    </lineage>
</organism>
<gene>
    <name evidence="1" type="ORF">OIU84_023220</name>
</gene>
<proteinExistence type="predicted"/>
<protein>
    <submittedName>
        <fullName evidence="1">Uncharacterized protein</fullName>
    </submittedName>
</protein>
<name>A0AAD6KST3_9ROSI</name>
<evidence type="ECO:0000313" key="2">
    <source>
        <dbReference type="Proteomes" id="UP001162972"/>
    </source>
</evidence>